<protein>
    <recommendedName>
        <fullName evidence="4">MO25-like protein</fullName>
    </recommendedName>
</protein>
<accession>A0A811SNP0</accession>
<dbReference type="GO" id="GO:0035556">
    <property type="term" value="P:intracellular signal transduction"/>
    <property type="evidence" value="ECO:0007669"/>
    <property type="project" value="TreeGrafter"/>
</dbReference>
<evidence type="ECO:0000256" key="1">
    <source>
        <dbReference type="ARBA" id="ARBA00011012"/>
    </source>
</evidence>
<dbReference type="InterPro" id="IPR016024">
    <property type="entry name" value="ARM-type_fold"/>
</dbReference>
<evidence type="ECO:0000313" key="2">
    <source>
        <dbReference type="EMBL" id="CAD6343776.1"/>
    </source>
</evidence>
<dbReference type="SUPFAM" id="SSF48371">
    <property type="entry name" value="ARM repeat"/>
    <property type="match status" value="1"/>
</dbReference>
<proteinExistence type="inferred from homology"/>
<evidence type="ECO:0008006" key="4">
    <source>
        <dbReference type="Google" id="ProtNLM"/>
    </source>
</evidence>
<dbReference type="InterPro" id="IPR011989">
    <property type="entry name" value="ARM-like"/>
</dbReference>
<keyword evidence="3" id="KW-1185">Reference proteome</keyword>
<name>A0A811SNP0_9POAL</name>
<dbReference type="Proteomes" id="UP000604825">
    <property type="component" value="Unassembled WGS sequence"/>
</dbReference>
<gene>
    <name evidence="2" type="ORF">NCGR_LOCUS67874</name>
</gene>
<evidence type="ECO:0000313" key="3">
    <source>
        <dbReference type="Proteomes" id="UP000604825"/>
    </source>
</evidence>
<dbReference type="InterPro" id="IPR013878">
    <property type="entry name" value="Mo25"/>
</dbReference>
<dbReference type="EMBL" id="CAJGYO010000834">
    <property type="protein sequence ID" value="CAD6343776.1"/>
    <property type="molecule type" value="Genomic_DNA"/>
</dbReference>
<dbReference type="PANTHER" id="PTHR10182:SF25">
    <property type="entry name" value="MO25-LIKE PROTEIN"/>
    <property type="match status" value="1"/>
</dbReference>
<dbReference type="Gene3D" id="1.25.10.10">
    <property type="entry name" value="Leucine-rich Repeat Variant"/>
    <property type="match status" value="2"/>
</dbReference>
<organism evidence="2 3">
    <name type="scientific">Miscanthus lutarioriparius</name>
    <dbReference type="NCBI Taxonomy" id="422564"/>
    <lineage>
        <taxon>Eukaryota</taxon>
        <taxon>Viridiplantae</taxon>
        <taxon>Streptophyta</taxon>
        <taxon>Embryophyta</taxon>
        <taxon>Tracheophyta</taxon>
        <taxon>Spermatophyta</taxon>
        <taxon>Magnoliopsida</taxon>
        <taxon>Liliopsida</taxon>
        <taxon>Poales</taxon>
        <taxon>Poaceae</taxon>
        <taxon>PACMAD clade</taxon>
        <taxon>Panicoideae</taxon>
        <taxon>Andropogonodae</taxon>
        <taxon>Andropogoneae</taxon>
        <taxon>Saccharinae</taxon>
        <taxon>Miscanthus</taxon>
    </lineage>
</organism>
<reference evidence="2" key="1">
    <citation type="submission" date="2020-10" db="EMBL/GenBank/DDBJ databases">
        <authorList>
            <person name="Han B."/>
            <person name="Lu T."/>
            <person name="Zhao Q."/>
            <person name="Huang X."/>
            <person name="Zhao Y."/>
        </authorList>
    </citation>
    <scope>NUCLEOTIDE SEQUENCE</scope>
</reference>
<comment type="caution">
    <text evidence="2">The sequence shown here is derived from an EMBL/GenBank/DDBJ whole genome shotgun (WGS) entry which is preliminary data.</text>
</comment>
<sequence length="312" mass="35915">MTGCLWPCVGAAVAGDGAGHRKAGLFRSKPRTPAEVVQHVRDLVTYVLDNKDGCCGGKRDAKLEHRMVELSKGIKEMKGILFGNGEEDPCEEACKQLTKEFFKKNTDTFRQLIVCLQYVDLEVRKLGHCNTLQYSIERLHTPPSRCKFPDFNIQSDVFKTFKELMTRHKSTVAEFFSKNYDWFFVEFNSKLILSASNYFIRRQAVQLLRDILLERSNIAVMMRYVSSKEHLMIQMNLLRDESVAIQVEAFHVFKLFVANKEQPPEITSILRANRSKLLRFLKDFTTVEKDDKKFEADKATVISEILALAEKQ</sequence>
<dbReference type="AlphaFoldDB" id="A0A811SNP0"/>
<dbReference type="Pfam" id="PF08569">
    <property type="entry name" value="Mo25"/>
    <property type="match status" value="2"/>
</dbReference>
<comment type="similarity">
    <text evidence="1">Belongs to the Mo25 family.</text>
</comment>
<dbReference type="GO" id="GO:0043539">
    <property type="term" value="F:protein serine/threonine kinase activator activity"/>
    <property type="evidence" value="ECO:0007669"/>
    <property type="project" value="TreeGrafter"/>
</dbReference>
<dbReference type="PANTHER" id="PTHR10182">
    <property type="entry name" value="CALCIUM-BINDING PROTEIN 39-RELATED"/>
    <property type="match status" value="1"/>
</dbReference>
<dbReference type="OrthoDB" id="609103at2759"/>